<evidence type="ECO:0000256" key="3">
    <source>
        <dbReference type="ARBA" id="ARBA00022989"/>
    </source>
</evidence>
<dbReference type="PANTHER" id="PTHR11785:SF512">
    <property type="entry name" value="SOBREMESA, ISOFORM B"/>
    <property type="match status" value="1"/>
</dbReference>
<feature type="transmembrane region" description="Helical" evidence="5">
    <location>
        <begin position="43"/>
        <end position="69"/>
    </location>
</feature>
<evidence type="ECO:0000256" key="1">
    <source>
        <dbReference type="ARBA" id="ARBA00004141"/>
    </source>
</evidence>
<protein>
    <submittedName>
        <fullName evidence="6">APC family permease</fullName>
    </submittedName>
</protein>
<dbReference type="InterPro" id="IPR050598">
    <property type="entry name" value="AminoAcid_Transporter"/>
</dbReference>
<keyword evidence="7" id="KW-1185">Reference proteome</keyword>
<accession>A0ABT3JJL3</accession>
<feature type="transmembrane region" description="Helical" evidence="5">
    <location>
        <begin position="381"/>
        <end position="401"/>
    </location>
</feature>
<organism evidence="6 7">
    <name type="scientific">Kaistella yananensis</name>
    <dbReference type="NCBI Taxonomy" id="2989820"/>
    <lineage>
        <taxon>Bacteria</taxon>
        <taxon>Pseudomonadati</taxon>
        <taxon>Bacteroidota</taxon>
        <taxon>Flavobacteriia</taxon>
        <taxon>Flavobacteriales</taxon>
        <taxon>Weeksellaceae</taxon>
        <taxon>Chryseobacterium group</taxon>
        <taxon>Kaistella</taxon>
    </lineage>
</organism>
<comment type="subcellular location">
    <subcellularLocation>
        <location evidence="1">Membrane</location>
        <topology evidence="1">Multi-pass membrane protein</topology>
    </subcellularLocation>
</comment>
<feature type="transmembrane region" description="Helical" evidence="5">
    <location>
        <begin position="295"/>
        <end position="321"/>
    </location>
</feature>
<proteinExistence type="predicted"/>
<feature type="transmembrane region" description="Helical" evidence="5">
    <location>
        <begin position="413"/>
        <end position="433"/>
    </location>
</feature>
<dbReference type="Proteomes" id="UP001209107">
    <property type="component" value="Unassembled WGS sequence"/>
</dbReference>
<keyword evidence="4 5" id="KW-0472">Membrane</keyword>
<name>A0ABT3JJL3_9FLAO</name>
<reference evidence="6 7" key="1">
    <citation type="submission" date="2022-10" db="EMBL/GenBank/DDBJ databases">
        <title>Kaistella sp. BT-6-1-3.</title>
        <authorList>
            <person name="Ai J."/>
            <person name="Deng Z."/>
        </authorList>
    </citation>
    <scope>NUCLEOTIDE SEQUENCE [LARGE SCALE GENOMIC DNA]</scope>
    <source>
        <strain evidence="6 7">BT6-1-3</strain>
    </source>
</reference>
<gene>
    <name evidence="6" type="ORF">OK344_01575</name>
</gene>
<feature type="transmembrane region" description="Helical" evidence="5">
    <location>
        <begin position="246"/>
        <end position="266"/>
    </location>
</feature>
<dbReference type="PANTHER" id="PTHR11785">
    <property type="entry name" value="AMINO ACID TRANSPORTER"/>
    <property type="match status" value="1"/>
</dbReference>
<sequence length="463" mass="51437">MEKEQKLEAKYGLFTAISMVIGQVIGSGIFFKVDDVLLSTQGNILAGLVGFIIVGVSVVFGAISMANYAELLPKDGGILNYVNYRFGEKAAYFVGWMYLSLFYPLLTAVLFTVSGIYIAHLCAEFLNFEPTTLHFALIGFVNLLIFFTFNIFRPKSSGIFQQFTTVLKVLPLIFIASLGILSLVKGDVEEANHFTYAAENVRENQSLLFLIAASFIPISFAFDGWYIATQISGEIKNSSKNLPKALILGTIAVMVIYISYYMGIVFRMSGDEIVQLKDTYITEFSRKIASDSGALLMQLFIIVSVLGTSNGLLLATIRVPYQFANLKKSRKFLNLDVIEPKTKMPVNSAFLGLGIIIFYIIIYYITNTHSYFTARNFDLSAIPIVFIYLVNGALFIGLFRLFKKNVFSGNRFFKLTMSVIAILGIVVVLFGTASAPNGMMYFIVNLLFIGAGILFMSDNDKNQ</sequence>
<evidence type="ECO:0000313" key="6">
    <source>
        <dbReference type="EMBL" id="MCW4450896.1"/>
    </source>
</evidence>
<dbReference type="Pfam" id="PF13520">
    <property type="entry name" value="AA_permease_2"/>
    <property type="match status" value="1"/>
</dbReference>
<feature type="transmembrane region" description="Helical" evidence="5">
    <location>
        <begin position="90"/>
        <end position="119"/>
    </location>
</feature>
<feature type="transmembrane region" description="Helical" evidence="5">
    <location>
        <begin position="349"/>
        <end position="366"/>
    </location>
</feature>
<evidence type="ECO:0000313" key="7">
    <source>
        <dbReference type="Proteomes" id="UP001209107"/>
    </source>
</evidence>
<comment type="caution">
    <text evidence="6">The sequence shown here is derived from an EMBL/GenBank/DDBJ whole genome shotgun (WGS) entry which is preliminary data.</text>
</comment>
<keyword evidence="2 5" id="KW-0812">Transmembrane</keyword>
<evidence type="ECO:0000256" key="4">
    <source>
        <dbReference type="ARBA" id="ARBA00023136"/>
    </source>
</evidence>
<feature type="transmembrane region" description="Helical" evidence="5">
    <location>
        <begin position="439"/>
        <end position="457"/>
    </location>
</feature>
<feature type="transmembrane region" description="Helical" evidence="5">
    <location>
        <begin position="165"/>
        <end position="186"/>
    </location>
</feature>
<keyword evidence="3 5" id="KW-1133">Transmembrane helix</keyword>
<dbReference type="EMBL" id="JAPCHZ010000001">
    <property type="protein sequence ID" value="MCW4450896.1"/>
    <property type="molecule type" value="Genomic_DNA"/>
</dbReference>
<feature type="transmembrane region" description="Helical" evidence="5">
    <location>
        <begin position="12"/>
        <end position="31"/>
    </location>
</feature>
<feature type="transmembrane region" description="Helical" evidence="5">
    <location>
        <begin position="206"/>
        <end position="226"/>
    </location>
</feature>
<evidence type="ECO:0000256" key="5">
    <source>
        <dbReference type="SAM" id="Phobius"/>
    </source>
</evidence>
<dbReference type="Gene3D" id="1.20.1740.10">
    <property type="entry name" value="Amino acid/polyamine transporter I"/>
    <property type="match status" value="1"/>
</dbReference>
<dbReference type="InterPro" id="IPR002293">
    <property type="entry name" value="AA/rel_permease1"/>
</dbReference>
<feature type="transmembrane region" description="Helical" evidence="5">
    <location>
        <begin position="131"/>
        <end position="153"/>
    </location>
</feature>
<dbReference type="PIRSF" id="PIRSF006060">
    <property type="entry name" value="AA_transporter"/>
    <property type="match status" value="1"/>
</dbReference>
<dbReference type="RefSeq" id="WP_265143135.1">
    <property type="nucleotide sequence ID" value="NZ_JAPCHZ010000001.1"/>
</dbReference>
<evidence type="ECO:0000256" key="2">
    <source>
        <dbReference type="ARBA" id="ARBA00022692"/>
    </source>
</evidence>